<protein>
    <submittedName>
        <fullName evidence="17">GH12605</fullName>
    </submittedName>
</protein>
<dbReference type="GO" id="GO:0005634">
    <property type="term" value="C:nucleus"/>
    <property type="evidence" value="ECO:0007669"/>
    <property type="project" value="UniProtKB-SubCell"/>
</dbReference>
<gene>
    <name evidence="17" type="primary">Dgri\GH12605</name>
    <name evidence="17" type="ORF">Dgri_GH12605</name>
</gene>
<dbReference type="KEGG" id="dgr:6564953"/>
<sequence length="418" mass="48552">MQALNSNNCLTCLHKIENDSGEATNTNDVQLQRLLMQLLDWQQAELASDQLPQRLCCTCCQLLQRFEQFQQQARICRQQLLDNLQQQQQQKPQPAGFEIIYDEETALPTSEQLLETPHPAPDPFDDDTGKSKRCPSATKNSFKCMQCGHSFARRLTHDAHVRKVHEGNKRPFQCDRCDKAYSFMGGLYTHIKELHGSAVRSHRCDHPGCERVYVSRIAMHKHKRLKHQQPTPASTRKYVCEQCGATFNQTANLKHHRRTKHPTAAEAAANASDSVQYYCDLCQKHFHSRYTLKYHRMQQHTDADEDRHECRVCGRRMAKRFMLIQHMLTHSAEKTPCEHCGRLFTRKFELESHIRAVHLKLKPFTCSYCDESFASRKTLQHHEYIHTGEKPYVCPICGQAFRQQTCLKNHGKIHDKSK</sequence>
<dbReference type="FunFam" id="3.30.160.60:FF:000557">
    <property type="entry name" value="zinc finger and SCAN domain-containing protein 29"/>
    <property type="match status" value="1"/>
</dbReference>
<comment type="function">
    <text evidence="1">May be involved in transcriptional regulation.</text>
</comment>
<dbReference type="PROSITE" id="PS00028">
    <property type="entry name" value="ZINC_FINGER_C2H2_1"/>
    <property type="match status" value="8"/>
</dbReference>
<dbReference type="Gene3D" id="3.30.160.60">
    <property type="entry name" value="Classic Zinc Finger"/>
    <property type="match status" value="6"/>
</dbReference>
<dbReference type="Proteomes" id="UP000001070">
    <property type="component" value="Unassembled WGS sequence"/>
</dbReference>
<feature type="region of interest" description="Disordered" evidence="15">
    <location>
        <begin position="113"/>
        <end position="137"/>
    </location>
</feature>
<evidence type="ECO:0000256" key="14">
    <source>
        <dbReference type="PROSITE-ProRule" id="PRU00042"/>
    </source>
</evidence>
<keyword evidence="10" id="KW-0805">Transcription regulation</keyword>
<feature type="domain" description="C2H2-type" evidence="16">
    <location>
        <begin position="202"/>
        <end position="232"/>
    </location>
</feature>
<dbReference type="GO" id="GO:0010468">
    <property type="term" value="P:regulation of gene expression"/>
    <property type="evidence" value="ECO:0007669"/>
    <property type="project" value="TreeGrafter"/>
</dbReference>
<evidence type="ECO:0000256" key="2">
    <source>
        <dbReference type="ARBA" id="ARBA00004123"/>
    </source>
</evidence>
<evidence type="ECO:0000313" key="17">
    <source>
        <dbReference type="EMBL" id="EDV99976.1"/>
    </source>
</evidence>
<feature type="domain" description="C2H2-type" evidence="16">
    <location>
        <begin position="142"/>
        <end position="170"/>
    </location>
</feature>
<feature type="domain" description="C2H2-type" evidence="16">
    <location>
        <begin position="277"/>
        <end position="305"/>
    </location>
</feature>
<dbReference type="PANTHER" id="PTHR16515:SF66">
    <property type="entry name" value="C2H2-TYPE DOMAIN-CONTAINING PROTEIN"/>
    <property type="match status" value="1"/>
</dbReference>
<evidence type="ECO:0000256" key="10">
    <source>
        <dbReference type="ARBA" id="ARBA00023015"/>
    </source>
</evidence>
<keyword evidence="8" id="KW-0862">Zinc</keyword>
<organism evidence="18">
    <name type="scientific">Drosophila grimshawi</name>
    <name type="common">Hawaiian fruit fly</name>
    <name type="synonym">Idiomyia grimshawi</name>
    <dbReference type="NCBI Taxonomy" id="7222"/>
    <lineage>
        <taxon>Eukaryota</taxon>
        <taxon>Metazoa</taxon>
        <taxon>Ecdysozoa</taxon>
        <taxon>Arthropoda</taxon>
        <taxon>Hexapoda</taxon>
        <taxon>Insecta</taxon>
        <taxon>Pterygota</taxon>
        <taxon>Neoptera</taxon>
        <taxon>Endopterygota</taxon>
        <taxon>Diptera</taxon>
        <taxon>Brachycera</taxon>
        <taxon>Muscomorpha</taxon>
        <taxon>Ephydroidea</taxon>
        <taxon>Drosophilidae</taxon>
        <taxon>Drosophila</taxon>
        <taxon>Hawaiian Drosophila</taxon>
    </lineage>
</organism>
<dbReference type="SMART" id="SM00355">
    <property type="entry name" value="ZnF_C2H2"/>
    <property type="match status" value="9"/>
</dbReference>
<evidence type="ECO:0000256" key="11">
    <source>
        <dbReference type="ARBA" id="ARBA00023125"/>
    </source>
</evidence>
<evidence type="ECO:0000256" key="6">
    <source>
        <dbReference type="ARBA" id="ARBA00022737"/>
    </source>
</evidence>
<keyword evidence="5" id="KW-0479">Metal-binding</keyword>
<dbReference type="PANTHER" id="PTHR16515">
    <property type="entry name" value="PR DOMAIN ZINC FINGER PROTEIN"/>
    <property type="match status" value="1"/>
</dbReference>
<keyword evidence="6" id="KW-0677">Repeat</keyword>
<comment type="subcellular location">
    <subcellularLocation>
        <location evidence="2">Nucleus</location>
    </subcellularLocation>
</comment>
<dbReference type="InterPro" id="IPR036236">
    <property type="entry name" value="Znf_C2H2_sf"/>
</dbReference>
<keyword evidence="13" id="KW-0539">Nucleus</keyword>
<evidence type="ECO:0000256" key="8">
    <source>
        <dbReference type="ARBA" id="ARBA00022833"/>
    </source>
</evidence>
<dbReference type="SMR" id="B4JK74"/>
<dbReference type="OMA" id="YHTMQQH"/>
<dbReference type="FunFam" id="3.30.160.60:FF:000247">
    <property type="entry name" value="Zinc finger protein 236"/>
    <property type="match status" value="1"/>
</dbReference>
<evidence type="ECO:0000256" key="3">
    <source>
        <dbReference type="ARBA" id="ARBA00006991"/>
    </source>
</evidence>
<evidence type="ECO:0000256" key="9">
    <source>
        <dbReference type="ARBA" id="ARBA00022843"/>
    </source>
</evidence>
<dbReference type="EMBL" id="CH916370">
    <property type="protein sequence ID" value="EDV99976.1"/>
    <property type="molecule type" value="Genomic_DNA"/>
</dbReference>
<dbReference type="Pfam" id="PF00096">
    <property type="entry name" value="zf-C2H2"/>
    <property type="match status" value="4"/>
</dbReference>
<keyword evidence="11" id="KW-0238">DNA-binding</keyword>
<evidence type="ECO:0000256" key="13">
    <source>
        <dbReference type="ARBA" id="ARBA00023242"/>
    </source>
</evidence>
<dbReference type="InterPro" id="IPR013087">
    <property type="entry name" value="Znf_C2H2_type"/>
</dbReference>
<evidence type="ECO:0000313" key="18">
    <source>
        <dbReference type="Proteomes" id="UP000001070"/>
    </source>
</evidence>
<feature type="domain" description="C2H2-type" evidence="16">
    <location>
        <begin position="364"/>
        <end position="391"/>
    </location>
</feature>
<dbReference type="HOGENOM" id="CLU_040713_0_0_1"/>
<dbReference type="FunCoup" id="B4JK74">
    <property type="interactions" value="130"/>
</dbReference>
<evidence type="ECO:0000256" key="4">
    <source>
        <dbReference type="ARBA" id="ARBA00022499"/>
    </source>
</evidence>
<accession>B4JK74</accession>
<feature type="domain" description="C2H2-type" evidence="16">
    <location>
        <begin position="238"/>
        <end position="266"/>
    </location>
</feature>
<proteinExistence type="inferred from homology"/>
<evidence type="ECO:0000256" key="15">
    <source>
        <dbReference type="SAM" id="MobiDB-lite"/>
    </source>
</evidence>
<dbReference type="eggNOG" id="KOG1721">
    <property type="taxonomic scope" value="Eukaryota"/>
</dbReference>
<feature type="domain" description="C2H2-type" evidence="16">
    <location>
        <begin position="308"/>
        <end position="335"/>
    </location>
</feature>
<evidence type="ECO:0000256" key="7">
    <source>
        <dbReference type="ARBA" id="ARBA00022771"/>
    </source>
</evidence>
<dbReference type="FunFam" id="3.30.160.60:FF:000446">
    <property type="entry name" value="Zinc finger protein"/>
    <property type="match status" value="1"/>
</dbReference>
<dbReference type="SUPFAM" id="SSF57667">
    <property type="entry name" value="beta-beta-alpha zinc fingers"/>
    <property type="match status" value="5"/>
</dbReference>
<keyword evidence="7 14" id="KW-0863">Zinc-finger</keyword>
<evidence type="ECO:0000259" key="16">
    <source>
        <dbReference type="PROSITE" id="PS50157"/>
    </source>
</evidence>
<dbReference type="InterPro" id="IPR050331">
    <property type="entry name" value="Zinc_finger"/>
</dbReference>
<feature type="domain" description="C2H2-type" evidence="16">
    <location>
        <begin position="335"/>
        <end position="363"/>
    </location>
</feature>
<feature type="domain" description="C2H2-type" evidence="16">
    <location>
        <begin position="172"/>
        <end position="195"/>
    </location>
</feature>
<reference evidence="17 18" key="1">
    <citation type="journal article" date="2007" name="Nature">
        <title>Evolution of genes and genomes on the Drosophila phylogeny.</title>
        <authorList>
            <consortium name="Drosophila 12 Genomes Consortium"/>
            <person name="Clark A.G."/>
            <person name="Eisen M.B."/>
            <person name="Smith D.R."/>
            <person name="Bergman C.M."/>
            <person name="Oliver B."/>
            <person name="Markow T.A."/>
            <person name="Kaufman T.C."/>
            <person name="Kellis M."/>
            <person name="Gelbart W."/>
            <person name="Iyer V.N."/>
            <person name="Pollard D.A."/>
            <person name="Sackton T.B."/>
            <person name="Larracuente A.M."/>
            <person name="Singh N.D."/>
            <person name="Abad J.P."/>
            <person name="Abt D.N."/>
            <person name="Adryan B."/>
            <person name="Aguade M."/>
            <person name="Akashi H."/>
            <person name="Anderson W.W."/>
            <person name="Aquadro C.F."/>
            <person name="Ardell D.H."/>
            <person name="Arguello R."/>
            <person name="Artieri C.G."/>
            <person name="Barbash D.A."/>
            <person name="Barker D."/>
            <person name="Barsanti P."/>
            <person name="Batterham P."/>
            <person name="Batzoglou S."/>
            <person name="Begun D."/>
            <person name="Bhutkar A."/>
            <person name="Blanco E."/>
            <person name="Bosak S.A."/>
            <person name="Bradley R.K."/>
            <person name="Brand A.D."/>
            <person name="Brent M.R."/>
            <person name="Brooks A.N."/>
            <person name="Brown R.H."/>
            <person name="Butlin R.K."/>
            <person name="Caggese C."/>
            <person name="Calvi B.R."/>
            <person name="Bernardo de Carvalho A."/>
            <person name="Caspi A."/>
            <person name="Castrezana S."/>
            <person name="Celniker S.E."/>
            <person name="Chang J.L."/>
            <person name="Chapple C."/>
            <person name="Chatterji S."/>
            <person name="Chinwalla A."/>
            <person name="Civetta A."/>
            <person name="Clifton S.W."/>
            <person name="Comeron J.M."/>
            <person name="Costello J.C."/>
            <person name="Coyne J.A."/>
            <person name="Daub J."/>
            <person name="David R.G."/>
            <person name="Delcher A.L."/>
            <person name="Delehaunty K."/>
            <person name="Do C.B."/>
            <person name="Ebling H."/>
            <person name="Edwards K."/>
            <person name="Eickbush T."/>
            <person name="Evans J.D."/>
            <person name="Filipski A."/>
            <person name="Findeiss S."/>
            <person name="Freyhult E."/>
            <person name="Fulton L."/>
            <person name="Fulton R."/>
            <person name="Garcia A.C."/>
            <person name="Gardiner A."/>
            <person name="Garfield D.A."/>
            <person name="Garvin B.E."/>
            <person name="Gibson G."/>
            <person name="Gilbert D."/>
            <person name="Gnerre S."/>
            <person name="Godfrey J."/>
            <person name="Good R."/>
            <person name="Gotea V."/>
            <person name="Gravely B."/>
            <person name="Greenberg A.J."/>
            <person name="Griffiths-Jones S."/>
            <person name="Gross S."/>
            <person name="Guigo R."/>
            <person name="Gustafson E.A."/>
            <person name="Haerty W."/>
            <person name="Hahn M.W."/>
            <person name="Halligan D.L."/>
            <person name="Halpern A.L."/>
            <person name="Halter G.M."/>
            <person name="Han M.V."/>
            <person name="Heger A."/>
            <person name="Hillier L."/>
            <person name="Hinrichs A.S."/>
            <person name="Holmes I."/>
            <person name="Hoskins R.A."/>
            <person name="Hubisz M.J."/>
            <person name="Hultmark D."/>
            <person name="Huntley M.A."/>
            <person name="Jaffe D.B."/>
            <person name="Jagadeeshan S."/>
            <person name="Jeck W.R."/>
            <person name="Johnson J."/>
            <person name="Jones C.D."/>
            <person name="Jordan W.C."/>
            <person name="Karpen G.H."/>
            <person name="Kataoka E."/>
            <person name="Keightley P.D."/>
            <person name="Kheradpour P."/>
            <person name="Kirkness E.F."/>
            <person name="Koerich L.B."/>
            <person name="Kristiansen K."/>
            <person name="Kudrna D."/>
            <person name="Kulathinal R.J."/>
            <person name="Kumar S."/>
            <person name="Kwok R."/>
            <person name="Lander E."/>
            <person name="Langley C.H."/>
            <person name="Lapoint R."/>
            <person name="Lazzaro B.P."/>
            <person name="Lee S.J."/>
            <person name="Levesque L."/>
            <person name="Li R."/>
            <person name="Lin C.F."/>
            <person name="Lin M.F."/>
            <person name="Lindblad-Toh K."/>
            <person name="Llopart A."/>
            <person name="Long M."/>
            <person name="Low L."/>
            <person name="Lozovsky E."/>
            <person name="Lu J."/>
            <person name="Luo M."/>
            <person name="Machado C.A."/>
            <person name="Makalowski W."/>
            <person name="Marzo M."/>
            <person name="Matsuda M."/>
            <person name="Matzkin L."/>
            <person name="McAllister B."/>
            <person name="McBride C.S."/>
            <person name="McKernan B."/>
            <person name="McKernan K."/>
            <person name="Mendez-Lago M."/>
            <person name="Minx P."/>
            <person name="Mollenhauer M.U."/>
            <person name="Montooth K."/>
            <person name="Mount S.M."/>
            <person name="Mu X."/>
            <person name="Myers E."/>
            <person name="Negre B."/>
            <person name="Newfeld S."/>
            <person name="Nielsen R."/>
            <person name="Noor M.A."/>
            <person name="O'Grady P."/>
            <person name="Pachter L."/>
            <person name="Papaceit M."/>
            <person name="Parisi M.J."/>
            <person name="Parisi M."/>
            <person name="Parts L."/>
            <person name="Pedersen J.S."/>
            <person name="Pesole G."/>
            <person name="Phillippy A.M."/>
            <person name="Ponting C.P."/>
            <person name="Pop M."/>
            <person name="Porcelli D."/>
            <person name="Powell J.R."/>
            <person name="Prohaska S."/>
            <person name="Pruitt K."/>
            <person name="Puig M."/>
            <person name="Quesneville H."/>
            <person name="Ram K.R."/>
            <person name="Rand D."/>
            <person name="Rasmussen M.D."/>
            <person name="Reed L.K."/>
            <person name="Reenan R."/>
            <person name="Reily A."/>
            <person name="Remington K.A."/>
            <person name="Rieger T.T."/>
            <person name="Ritchie M.G."/>
            <person name="Robin C."/>
            <person name="Rogers Y.H."/>
            <person name="Rohde C."/>
            <person name="Rozas J."/>
            <person name="Rubenfield M.J."/>
            <person name="Ruiz A."/>
            <person name="Russo S."/>
            <person name="Salzberg S.L."/>
            <person name="Sanchez-Gracia A."/>
            <person name="Saranga D.J."/>
            <person name="Sato H."/>
            <person name="Schaeffer S.W."/>
            <person name="Schatz M.C."/>
            <person name="Schlenke T."/>
            <person name="Schwartz R."/>
            <person name="Segarra C."/>
            <person name="Singh R.S."/>
            <person name="Sirot L."/>
            <person name="Sirota M."/>
            <person name="Sisneros N.B."/>
            <person name="Smith C.D."/>
            <person name="Smith T.F."/>
            <person name="Spieth J."/>
            <person name="Stage D.E."/>
            <person name="Stark A."/>
            <person name="Stephan W."/>
            <person name="Strausberg R.L."/>
            <person name="Strempel S."/>
            <person name="Sturgill D."/>
            <person name="Sutton G."/>
            <person name="Sutton G.G."/>
            <person name="Tao W."/>
            <person name="Teichmann S."/>
            <person name="Tobari Y.N."/>
            <person name="Tomimura Y."/>
            <person name="Tsolas J.M."/>
            <person name="Valente V.L."/>
            <person name="Venter E."/>
            <person name="Venter J.C."/>
            <person name="Vicario S."/>
            <person name="Vieira F.G."/>
            <person name="Vilella A.J."/>
            <person name="Villasante A."/>
            <person name="Walenz B."/>
            <person name="Wang J."/>
            <person name="Wasserman M."/>
            <person name="Watts T."/>
            <person name="Wilson D."/>
            <person name="Wilson R.K."/>
            <person name="Wing R.A."/>
            <person name="Wolfner M.F."/>
            <person name="Wong A."/>
            <person name="Wong G.K."/>
            <person name="Wu C.I."/>
            <person name="Wu G."/>
            <person name="Yamamoto D."/>
            <person name="Yang H.P."/>
            <person name="Yang S.P."/>
            <person name="Yorke J.A."/>
            <person name="Yoshida K."/>
            <person name="Zdobnov E."/>
            <person name="Zhang P."/>
            <person name="Zhang Y."/>
            <person name="Zimin A.V."/>
            <person name="Baldwin J."/>
            <person name="Abdouelleil A."/>
            <person name="Abdulkadir J."/>
            <person name="Abebe A."/>
            <person name="Abera B."/>
            <person name="Abreu J."/>
            <person name="Acer S.C."/>
            <person name="Aftuck L."/>
            <person name="Alexander A."/>
            <person name="An P."/>
            <person name="Anderson E."/>
            <person name="Anderson S."/>
            <person name="Arachi H."/>
            <person name="Azer M."/>
            <person name="Bachantsang P."/>
            <person name="Barry A."/>
            <person name="Bayul T."/>
            <person name="Berlin A."/>
            <person name="Bessette D."/>
            <person name="Bloom T."/>
            <person name="Blye J."/>
            <person name="Boguslavskiy L."/>
            <person name="Bonnet C."/>
            <person name="Boukhgalter B."/>
            <person name="Bourzgui I."/>
            <person name="Brown A."/>
            <person name="Cahill P."/>
            <person name="Channer S."/>
            <person name="Cheshatsang Y."/>
            <person name="Chuda L."/>
            <person name="Citroen M."/>
            <person name="Collymore A."/>
            <person name="Cooke P."/>
            <person name="Costello M."/>
            <person name="D'Aco K."/>
            <person name="Daza R."/>
            <person name="De Haan G."/>
            <person name="DeGray S."/>
            <person name="DeMaso C."/>
            <person name="Dhargay N."/>
            <person name="Dooley K."/>
            <person name="Dooley E."/>
            <person name="Doricent M."/>
            <person name="Dorje P."/>
            <person name="Dorjee K."/>
            <person name="Dupes A."/>
            <person name="Elong R."/>
            <person name="Falk J."/>
            <person name="Farina A."/>
            <person name="Faro S."/>
            <person name="Ferguson D."/>
            <person name="Fisher S."/>
            <person name="Foley C.D."/>
            <person name="Franke A."/>
            <person name="Friedrich D."/>
            <person name="Gadbois L."/>
            <person name="Gearin G."/>
            <person name="Gearin C.R."/>
            <person name="Giannoukos G."/>
            <person name="Goode T."/>
            <person name="Graham J."/>
            <person name="Grandbois E."/>
            <person name="Grewal S."/>
            <person name="Gyaltsen K."/>
            <person name="Hafez N."/>
            <person name="Hagos B."/>
            <person name="Hall J."/>
            <person name="Henson C."/>
            <person name="Hollinger A."/>
            <person name="Honan T."/>
            <person name="Huard M.D."/>
            <person name="Hughes L."/>
            <person name="Hurhula B."/>
            <person name="Husby M.E."/>
            <person name="Kamat A."/>
            <person name="Kanga B."/>
            <person name="Kashin S."/>
            <person name="Khazanovich D."/>
            <person name="Kisner P."/>
            <person name="Lance K."/>
            <person name="Lara M."/>
            <person name="Lee W."/>
            <person name="Lennon N."/>
            <person name="Letendre F."/>
            <person name="LeVine R."/>
            <person name="Lipovsky A."/>
            <person name="Liu X."/>
            <person name="Liu J."/>
            <person name="Liu S."/>
            <person name="Lokyitsang T."/>
            <person name="Lokyitsang Y."/>
            <person name="Lubonja R."/>
            <person name="Lui A."/>
            <person name="MacDonald P."/>
            <person name="Magnisalis V."/>
            <person name="Maru K."/>
            <person name="Matthews C."/>
            <person name="McCusker W."/>
            <person name="McDonough S."/>
            <person name="Mehta T."/>
            <person name="Meldrim J."/>
            <person name="Meneus L."/>
            <person name="Mihai O."/>
            <person name="Mihalev A."/>
            <person name="Mihova T."/>
            <person name="Mittelman R."/>
            <person name="Mlenga V."/>
            <person name="Montmayeur A."/>
            <person name="Mulrain L."/>
            <person name="Navidi A."/>
            <person name="Naylor J."/>
            <person name="Negash T."/>
            <person name="Nguyen T."/>
            <person name="Nguyen N."/>
            <person name="Nicol R."/>
            <person name="Norbu C."/>
            <person name="Norbu N."/>
            <person name="Novod N."/>
            <person name="O'Neill B."/>
            <person name="Osman S."/>
            <person name="Markiewicz E."/>
            <person name="Oyono O.L."/>
            <person name="Patti C."/>
            <person name="Phunkhang P."/>
            <person name="Pierre F."/>
            <person name="Priest M."/>
            <person name="Raghuraman S."/>
            <person name="Rege F."/>
            <person name="Reyes R."/>
            <person name="Rise C."/>
            <person name="Rogov P."/>
            <person name="Ross K."/>
            <person name="Ryan E."/>
            <person name="Settipalli S."/>
            <person name="Shea T."/>
            <person name="Sherpa N."/>
            <person name="Shi L."/>
            <person name="Shih D."/>
            <person name="Sparrow T."/>
            <person name="Spaulding J."/>
            <person name="Stalker J."/>
            <person name="Stange-Thomann N."/>
            <person name="Stavropoulos S."/>
            <person name="Stone C."/>
            <person name="Strader C."/>
            <person name="Tesfaye S."/>
            <person name="Thomson T."/>
            <person name="Thoulutsang Y."/>
            <person name="Thoulutsang D."/>
            <person name="Topham K."/>
            <person name="Topping I."/>
            <person name="Tsamla T."/>
            <person name="Vassiliev H."/>
            <person name="Vo A."/>
            <person name="Wangchuk T."/>
            <person name="Wangdi T."/>
            <person name="Weiand M."/>
            <person name="Wilkinson J."/>
            <person name="Wilson A."/>
            <person name="Yadav S."/>
            <person name="Young G."/>
            <person name="Yu Q."/>
            <person name="Zembek L."/>
            <person name="Zhong D."/>
            <person name="Zimmer A."/>
            <person name="Zwirko Z."/>
            <person name="Jaffe D.B."/>
            <person name="Alvarez P."/>
            <person name="Brockman W."/>
            <person name="Butler J."/>
            <person name="Chin C."/>
            <person name="Gnerre S."/>
            <person name="Grabherr M."/>
            <person name="Kleber M."/>
            <person name="Mauceli E."/>
            <person name="MacCallum I."/>
        </authorList>
    </citation>
    <scope>NUCLEOTIDE SEQUENCE [LARGE SCALE GENOMIC DNA]</scope>
    <source>
        <strain evidence="18">Tucson 15287-2541.00</strain>
    </source>
</reference>
<feature type="domain" description="C2H2-type" evidence="16">
    <location>
        <begin position="392"/>
        <end position="418"/>
    </location>
</feature>
<dbReference type="OrthoDB" id="6077919at2759"/>
<evidence type="ECO:0000256" key="5">
    <source>
        <dbReference type="ARBA" id="ARBA00022723"/>
    </source>
</evidence>
<dbReference type="InParanoid" id="B4JK74"/>
<keyword evidence="12" id="KW-0804">Transcription</keyword>
<evidence type="ECO:0000256" key="1">
    <source>
        <dbReference type="ARBA" id="ARBA00003767"/>
    </source>
</evidence>
<dbReference type="PhylomeDB" id="B4JK74"/>
<comment type="similarity">
    <text evidence="3">Belongs to the krueppel C2H2-type zinc-finger protein family.</text>
</comment>
<dbReference type="GO" id="GO:0003677">
    <property type="term" value="F:DNA binding"/>
    <property type="evidence" value="ECO:0007669"/>
    <property type="project" value="UniProtKB-KW"/>
</dbReference>
<keyword evidence="4" id="KW-1017">Isopeptide bond</keyword>
<dbReference type="STRING" id="7222.B4JK74"/>
<name>B4JK74_DROGR</name>
<dbReference type="GO" id="GO:0008270">
    <property type="term" value="F:zinc ion binding"/>
    <property type="evidence" value="ECO:0007669"/>
    <property type="project" value="UniProtKB-KW"/>
</dbReference>
<dbReference type="PROSITE" id="PS50157">
    <property type="entry name" value="ZINC_FINGER_C2H2_2"/>
    <property type="match status" value="9"/>
</dbReference>
<evidence type="ECO:0000256" key="12">
    <source>
        <dbReference type="ARBA" id="ARBA00023163"/>
    </source>
</evidence>
<keyword evidence="18" id="KW-1185">Reference proteome</keyword>
<dbReference type="AlphaFoldDB" id="B4JK74"/>
<keyword evidence="9" id="KW-0832">Ubl conjugation</keyword>